<evidence type="ECO:0000259" key="3">
    <source>
        <dbReference type="PROSITE" id="PS50820"/>
    </source>
</evidence>
<keyword evidence="2" id="KW-0472">Membrane</keyword>
<feature type="transmembrane region" description="Helical" evidence="2">
    <location>
        <begin position="388"/>
        <end position="406"/>
    </location>
</feature>
<dbReference type="OrthoDB" id="441660at2759"/>
<organism evidence="4 5">
    <name type="scientific">Lachnellula occidentalis</name>
    <dbReference type="NCBI Taxonomy" id="215460"/>
    <lineage>
        <taxon>Eukaryota</taxon>
        <taxon>Fungi</taxon>
        <taxon>Dikarya</taxon>
        <taxon>Ascomycota</taxon>
        <taxon>Pezizomycotina</taxon>
        <taxon>Leotiomycetes</taxon>
        <taxon>Helotiales</taxon>
        <taxon>Lachnaceae</taxon>
        <taxon>Lachnellula</taxon>
    </lineage>
</organism>
<evidence type="ECO:0000256" key="1">
    <source>
        <dbReference type="SAM" id="MobiDB-lite"/>
    </source>
</evidence>
<dbReference type="InterPro" id="IPR051957">
    <property type="entry name" value="CRISP-LCCL_domain"/>
</dbReference>
<comment type="caution">
    <text evidence="4">The sequence shown here is derived from an EMBL/GenBank/DDBJ whole genome shotgun (WGS) entry which is preliminary data.</text>
</comment>
<dbReference type="PANTHER" id="PTHR31331">
    <property type="entry name" value="LCCL DOMAIN PROTEIN (AFU_ORTHOLOGUE AFUA_5G08630)"/>
    <property type="match status" value="1"/>
</dbReference>
<keyword evidence="2" id="KW-1133">Transmembrane helix</keyword>
<keyword evidence="2" id="KW-0812">Transmembrane</keyword>
<feature type="transmembrane region" description="Helical" evidence="2">
    <location>
        <begin position="104"/>
        <end position="124"/>
    </location>
</feature>
<feature type="compositionally biased region" description="Low complexity" evidence="1">
    <location>
        <begin position="43"/>
        <end position="54"/>
    </location>
</feature>
<name>A0A8H8S2V5_9HELO</name>
<dbReference type="InterPro" id="IPR036609">
    <property type="entry name" value="LCCL_sf"/>
</dbReference>
<dbReference type="SUPFAM" id="SSF69848">
    <property type="entry name" value="LCCL domain"/>
    <property type="match status" value="1"/>
</dbReference>
<reference evidence="4 5" key="1">
    <citation type="submission" date="2018-05" db="EMBL/GenBank/DDBJ databases">
        <title>Genome sequencing and assembly of the regulated plant pathogen Lachnellula willkommii and related sister species for the development of diagnostic species identification markers.</title>
        <authorList>
            <person name="Giroux E."/>
            <person name="Bilodeau G."/>
        </authorList>
    </citation>
    <scope>NUCLEOTIDE SEQUENCE [LARGE SCALE GENOMIC DNA]</scope>
    <source>
        <strain evidence="4 5">CBS 160.35</strain>
    </source>
</reference>
<dbReference type="AlphaFoldDB" id="A0A8H8S2V5"/>
<keyword evidence="5" id="KW-1185">Reference proteome</keyword>
<sequence length="612" mass="67626">MNGHAAEARDYGPREDDTTSRGVVDEEAQPLNLEGFEIDETNSRSAQQQNASSRAGRSIWQSVVRWIQGPQKPQIQVVSPWMPRIQQYPVQWLDQTFPSQRSKIALLLSFCICWLGIFGSLLTFSTSTGKIKGSNETIQYLHCTDTFCSFGFRCPANCAGVQLLNPRMIGDQEINYQPLVVGGPVYRGDSWICGAAIHAGVVSDFDGGCGVVSKIGRHDGFLSTTQNGISSVGFDSYFPVSFTFSTDKVSCKVKDLRWIILAVSIVFTTLISVFTVSPMIHFATLFSIIFAHVSLVSDPSGISYHSQSVLADLFSNFVGRFLPAAFCAVVIYMICVKRILLGLIASAEKTILWLGGCWFGALSNYTFEWIPISRLTSHDLEQQPGAKLALAIIILVIVLIIAQQIYYLRLEGRLPRYLALYGIFIAAILASVALPGLNLRIHHYILALLLLPGTSMQTRPSLLYQGLLVGLFINGIARWGFDPVLQTAGALRGDGAFGSLLPNITAPLISMDTQTSNITFDWALPPKPNPYDGISVLVNDVERYRSYFGESTSTGETFTWERTALGMPEYFRFGYLKEDNGLDYTNAGIWNANGTWTEMAPRPDDRGFTLLR</sequence>
<dbReference type="SMART" id="SM00603">
    <property type="entry name" value="LCCL"/>
    <property type="match status" value="1"/>
</dbReference>
<feature type="domain" description="LCCL" evidence="3">
    <location>
        <begin position="180"/>
        <end position="232"/>
    </location>
</feature>
<dbReference type="InterPro" id="IPR004043">
    <property type="entry name" value="LCCL"/>
</dbReference>
<accession>A0A8H8S2V5</accession>
<dbReference type="Pfam" id="PF03815">
    <property type="entry name" value="LCCL"/>
    <property type="match status" value="1"/>
</dbReference>
<feature type="transmembrane region" description="Helical" evidence="2">
    <location>
        <begin position="418"/>
        <end position="441"/>
    </location>
</feature>
<feature type="region of interest" description="Disordered" evidence="1">
    <location>
        <begin position="1"/>
        <end position="54"/>
    </location>
</feature>
<dbReference type="Gene3D" id="2.170.130.20">
    <property type="entry name" value="LCCL-like domain"/>
    <property type="match status" value="1"/>
</dbReference>
<evidence type="ECO:0000313" key="5">
    <source>
        <dbReference type="Proteomes" id="UP000443090"/>
    </source>
</evidence>
<evidence type="ECO:0000256" key="2">
    <source>
        <dbReference type="SAM" id="Phobius"/>
    </source>
</evidence>
<protein>
    <recommendedName>
        <fullName evidence="3">LCCL domain-containing protein</fullName>
    </recommendedName>
</protein>
<feature type="transmembrane region" description="Helical" evidence="2">
    <location>
        <begin position="317"/>
        <end position="344"/>
    </location>
</feature>
<dbReference type="PROSITE" id="PS50820">
    <property type="entry name" value="LCCL"/>
    <property type="match status" value="1"/>
</dbReference>
<gene>
    <name evidence="4" type="primary">YIL067C_0</name>
    <name evidence="4" type="ORF">LOCC1_G002703</name>
</gene>
<evidence type="ECO:0000313" key="4">
    <source>
        <dbReference type="EMBL" id="TVY45653.1"/>
    </source>
</evidence>
<dbReference type="PANTHER" id="PTHR31331:SF8">
    <property type="entry name" value="LCCL DOMAIN PROTEIN (AFU_ORTHOLOGUE AFUA_5G02970)"/>
    <property type="match status" value="1"/>
</dbReference>
<dbReference type="Proteomes" id="UP000443090">
    <property type="component" value="Unassembled WGS sequence"/>
</dbReference>
<proteinExistence type="predicted"/>
<feature type="transmembrane region" description="Helical" evidence="2">
    <location>
        <begin position="256"/>
        <end position="274"/>
    </location>
</feature>
<dbReference type="EMBL" id="QGMI01000184">
    <property type="protein sequence ID" value="TVY45653.1"/>
    <property type="molecule type" value="Genomic_DNA"/>
</dbReference>
<feature type="transmembrane region" description="Helical" evidence="2">
    <location>
        <begin position="350"/>
        <end position="367"/>
    </location>
</feature>
<feature type="compositionally biased region" description="Basic and acidic residues" evidence="1">
    <location>
        <begin position="1"/>
        <end position="19"/>
    </location>
</feature>